<dbReference type="RefSeq" id="WP_060778493.1">
    <property type="nucleotide sequence ID" value="NZ_CAJHLF010000005.1"/>
</dbReference>
<protein>
    <recommendedName>
        <fullName evidence="5">Glucosyltransferase 3</fullName>
        <ecNumber evidence="5">2.4.1.-</ecNumber>
    </recommendedName>
</protein>
<feature type="binding site" evidence="5">
    <location>
        <position position="180"/>
    </location>
    <ligand>
        <name>UDP</name>
        <dbReference type="ChEBI" id="CHEBI:58223"/>
    </ligand>
</feature>
<evidence type="ECO:0000256" key="2">
    <source>
        <dbReference type="ARBA" id="ARBA00022676"/>
    </source>
</evidence>
<comment type="function">
    <text evidence="5">Required for polymorphic O-glycosylation of the serine-rich repeat protein in this bacteria. Catalyzes the second step in glycosylation by transferring a sugar from a UDP-activated sugar to the terminal GlcNAc moiety of the 3-O-(N-acetyl-alpha-D-glucosaminyl)-L-seryl-[protein] resulting from the first glycosylation step.</text>
</comment>
<reference evidence="8" key="2">
    <citation type="submission" date="2022-09" db="EMBL/GenBank/DDBJ databases">
        <title>Aerococcus urinae taxonomy study.</title>
        <authorList>
            <person name="Christensen J."/>
            <person name="Senneby E."/>
        </authorList>
    </citation>
    <scope>NUCLEOTIDE SEQUENCE</scope>
    <source>
        <strain evidence="8">NLD-066-U95</strain>
    </source>
</reference>
<comment type="pathway">
    <text evidence="1 5">Protein modification; protein glycosylation.</text>
</comment>
<dbReference type="Pfam" id="PF26337">
    <property type="entry name" value="Gtf3_C"/>
    <property type="match status" value="1"/>
</dbReference>
<dbReference type="InterPro" id="IPR043676">
    <property type="entry name" value="Gtf3"/>
</dbReference>
<dbReference type="AlphaFoldDB" id="A0A120I9U7"/>
<evidence type="ECO:0000313" key="10">
    <source>
        <dbReference type="Proteomes" id="UP000594771"/>
    </source>
</evidence>
<dbReference type="GeneID" id="35768239"/>
<dbReference type="GO" id="GO:0035251">
    <property type="term" value="F:UDP-glucosyltransferase activity"/>
    <property type="evidence" value="ECO:0007669"/>
    <property type="project" value="InterPro"/>
</dbReference>
<dbReference type="InterPro" id="IPR058591">
    <property type="entry name" value="Gtf3_N"/>
</dbReference>
<comment type="caution">
    <text evidence="5">Lacks conserved residue(s) required for the propagation of feature annotation.</text>
</comment>
<reference evidence="9 10" key="1">
    <citation type="submission" date="2020-12" db="EMBL/GenBank/DDBJ databases">
        <title>FDA dAtabase for Regulatory Grade micrObial Sequences (FDA-ARGOS): Supporting development and validation of Infectious Disease Dx tests.</title>
        <authorList>
            <person name="Sproer C."/>
            <person name="Gronow S."/>
            <person name="Severitt S."/>
            <person name="Schroder I."/>
            <person name="Tallon L."/>
            <person name="Sadzewicz L."/>
            <person name="Zhao X."/>
            <person name="Boylan J."/>
            <person name="Ott S."/>
            <person name="Bowen H."/>
            <person name="Vavikolanu K."/>
            <person name="Mehta A."/>
            <person name="Aluvathingal J."/>
            <person name="Nadendla S."/>
            <person name="Lowell S."/>
            <person name="Myers T."/>
            <person name="Yan Y."/>
            <person name="Sichtig H."/>
        </authorList>
    </citation>
    <scope>NUCLEOTIDE SEQUENCE [LARGE SCALE GENOMIC DNA]</scope>
    <source>
        <strain evidence="9 10">FDAARGOS_911</strain>
    </source>
</reference>
<dbReference type="Proteomes" id="UP000594771">
    <property type="component" value="Chromosome"/>
</dbReference>
<dbReference type="Gene3D" id="3.40.50.2000">
    <property type="entry name" value="Glycogen Phosphorylase B"/>
    <property type="match status" value="2"/>
</dbReference>
<evidence type="ECO:0000256" key="5">
    <source>
        <dbReference type="HAMAP-Rule" id="MF_00841"/>
    </source>
</evidence>
<feature type="domain" description="Glucosyltransferase 3-like N-terminal" evidence="6">
    <location>
        <begin position="3"/>
        <end position="154"/>
    </location>
</feature>
<comment type="domain">
    <text evidence="5">Dimerizes via the C-terminus; dimerization is required for tetramer formation. Binds protein substrate via an exposed loop in the N-terminus.</text>
</comment>
<dbReference type="EMBL" id="JAOTML010000008">
    <property type="protein sequence ID" value="MCY3053821.1"/>
    <property type="molecule type" value="Genomic_DNA"/>
</dbReference>
<dbReference type="EC" id="2.4.1.-" evidence="5"/>
<name>A0A120I9U7_9LACT</name>
<feature type="domain" description="Glucosyltransferase 3-like C-terminal" evidence="7">
    <location>
        <begin position="172"/>
        <end position="326"/>
    </location>
</feature>
<evidence type="ECO:0000313" key="11">
    <source>
        <dbReference type="Proteomes" id="UP001069145"/>
    </source>
</evidence>
<keyword evidence="3 5" id="KW-0808">Transferase</keyword>
<dbReference type="GO" id="GO:0000166">
    <property type="term" value="F:nucleotide binding"/>
    <property type="evidence" value="ECO:0007669"/>
    <property type="project" value="UniProtKB-KW"/>
</dbReference>
<dbReference type="InterPro" id="IPR058592">
    <property type="entry name" value="Gtf3_C"/>
</dbReference>
<accession>A0A120I9U7</accession>
<sequence>MRKHITNLHGHSAASTALISQEMTMSIAQKLDFNELAIYAYESSYDSDQELSKRLDGILAGVSQGDLVVVQLPTWNDSRFERALIDKIKYTFKAHLAVFIHDIPPIMFPQNYYLMSSLIEIYNEAELVIVPSQEMYQRLYLEGLTVNKILVQAMWDHPTDFQPRDISFQKRIHFAGDINKFDFIKHWSLETPIDVYSNHARDLDLPQSVTIKGWLPDYELLTNLSKGGFGLVWTDQDYIQDYFQMCITHKLSTYLAAGIPVFVPESLSNKKIIEDNGLGFVVKSLEEANEVIENMSESTYQELINSVANFRQLITKGYFTQRLLTATVFKIFSRGLSAFEGDLSHCPLMRQDHNIFILTAQDYLLHIDEIIQALPNYQFHIAAQTQMSDRLLDLEKYPNVSLYPAAGREQINTLLLKANIYLDINYGVEVEDIVTKASNLGLRIYSFEGYCHQIDLLNPNNIFGQENYQDLIGQIKLQEDRVNK</sequence>
<keyword evidence="4 5" id="KW-0547">Nucleotide-binding</keyword>
<dbReference type="Pfam" id="PF26334">
    <property type="entry name" value="Gtf3_N"/>
    <property type="match status" value="1"/>
</dbReference>
<keyword evidence="2 5" id="KW-0328">Glycosyltransferase</keyword>
<evidence type="ECO:0000259" key="7">
    <source>
        <dbReference type="Pfam" id="PF26337"/>
    </source>
</evidence>
<gene>
    <name evidence="5" type="primary">gtf3</name>
    <name evidence="9" type="ORF">I6G68_04220</name>
    <name evidence="8" type="ORF">ODY43_07450</name>
</gene>
<comment type="similarity">
    <text evidence="5">Belongs to the Gtf3 glucosyltransferase family.</text>
</comment>
<evidence type="ECO:0000313" key="9">
    <source>
        <dbReference type="EMBL" id="QPS02273.1"/>
    </source>
</evidence>
<evidence type="ECO:0000256" key="4">
    <source>
        <dbReference type="ARBA" id="ARBA00022741"/>
    </source>
</evidence>
<feature type="binding site" evidence="5">
    <location>
        <position position="16"/>
    </location>
    <ligand>
        <name>UDP</name>
        <dbReference type="ChEBI" id="CHEBI:58223"/>
    </ligand>
</feature>
<comment type="subunit">
    <text evidence="5">Homotetramer; a dimer of dimers.</text>
</comment>
<dbReference type="Proteomes" id="UP001069145">
    <property type="component" value="Unassembled WGS sequence"/>
</dbReference>
<keyword evidence="11" id="KW-1185">Reference proteome</keyword>
<dbReference type="OrthoDB" id="9790931at2"/>
<evidence type="ECO:0000313" key="8">
    <source>
        <dbReference type="EMBL" id="MCY3053821.1"/>
    </source>
</evidence>
<dbReference type="HAMAP" id="MF_00841">
    <property type="entry name" value="Gtf3"/>
    <property type="match status" value="1"/>
</dbReference>
<proteinExistence type="inferred from homology"/>
<evidence type="ECO:0000256" key="3">
    <source>
        <dbReference type="ARBA" id="ARBA00022679"/>
    </source>
</evidence>
<evidence type="ECO:0000259" key="6">
    <source>
        <dbReference type="Pfam" id="PF26334"/>
    </source>
</evidence>
<evidence type="ECO:0000256" key="1">
    <source>
        <dbReference type="ARBA" id="ARBA00004922"/>
    </source>
</evidence>
<organism evidence="9 10">
    <name type="scientific">Aerococcus urinae</name>
    <dbReference type="NCBI Taxonomy" id="1376"/>
    <lineage>
        <taxon>Bacteria</taxon>
        <taxon>Bacillati</taxon>
        <taxon>Bacillota</taxon>
        <taxon>Bacilli</taxon>
        <taxon>Lactobacillales</taxon>
        <taxon>Aerococcaceae</taxon>
        <taxon>Aerococcus</taxon>
    </lineage>
</organism>
<dbReference type="UniPathway" id="UPA00378"/>
<dbReference type="KEGG" id="aun:AWM73_05820"/>
<dbReference type="EMBL" id="CP065662">
    <property type="protein sequence ID" value="QPS02273.1"/>
    <property type="molecule type" value="Genomic_DNA"/>
</dbReference>